<dbReference type="AlphaFoldDB" id="A0AAU7XBS5"/>
<evidence type="ECO:0000256" key="1">
    <source>
        <dbReference type="SAM" id="MobiDB-lite"/>
    </source>
</evidence>
<reference evidence="2" key="1">
    <citation type="submission" date="2024-06" db="EMBL/GenBank/DDBJ databases">
        <title>Methylostella associata gen. nov., sp. nov., a novel Ancalomicrobiaceae-affiliated facultatively methylotrophic bacteria that feed on methanotrophs of the genus Methylococcus.</title>
        <authorList>
            <person name="Saltykova V."/>
            <person name="Danilova O.V."/>
            <person name="Oshkin I.Y."/>
            <person name="Belova S.E."/>
            <person name="Pimenov N.V."/>
            <person name="Dedysh S.N."/>
        </authorList>
    </citation>
    <scope>NUCLEOTIDE SEQUENCE</scope>
    <source>
        <strain evidence="2">S20</strain>
    </source>
</reference>
<dbReference type="KEGG" id="mflg:ABS361_03765"/>
<name>A0AAU7XBS5_9HYPH</name>
<feature type="region of interest" description="Disordered" evidence="1">
    <location>
        <begin position="69"/>
        <end position="92"/>
    </location>
</feature>
<evidence type="ECO:0000313" key="2">
    <source>
        <dbReference type="EMBL" id="XBY45411.1"/>
    </source>
</evidence>
<organism evidence="2">
    <name type="scientific">Methyloraptor flagellatus</name>
    <dbReference type="NCBI Taxonomy" id="3162530"/>
    <lineage>
        <taxon>Bacteria</taxon>
        <taxon>Pseudomonadati</taxon>
        <taxon>Pseudomonadota</taxon>
        <taxon>Alphaproteobacteria</taxon>
        <taxon>Hyphomicrobiales</taxon>
        <taxon>Ancalomicrobiaceae</taxon>
        <taxon>Methyloraptor</taxon>
    </lineage>
</organism>
<proteinExistence type="predicted"/>
<accession>A0AAU7XBS5</accession>
<dbReference type="EMBL" id="CP158568">
    <property type="protein sequence ID" value="XBY45411.1"/>
    <property type="molecule type" value="Genomic_DNA"/>
</dbReference>
<sequence length="156" mass="16255">MSRPPRRRISPPCLAAALRVAAIALGLGITLGGAFACEAGAPGWRDDAGHCVTWRQLEDRCGIPPSTHCTPDNPDPASETLVATPKGDPSAPPCRGCGCKGGPGYRGPNGRCVGWKELARVCGAVLPGACKAEQVDGRAETIEAQENFIASKPKRR</sequence>
<protein>
    <submittedName>
        <fullName evidence="2">Uncharacterized protein</fullName>
    </submittedName>
</protein>
<gene>
    <name evidence="2" type="ORF">ABS361_03765</name>
</gene>
<dbReference type="RefSeq" id="WP_407050504.1">
    <property type="nucleotide sequence ID" value="NZ_CP158568.1"/>
</dbReference>